<reference evidence="1 2" key="1">
    <citation type="submission" date="2020-04" db="EMBL/GenBank/DDBJ databases">
        <title>Molecular characterization of pseudomonads from Agaricus bisporus reveal novel blotch 2 pathogens in Western Europe.</title>
        <authorList>
            <person name="Taparia T."/>
            <person name="Krijger M."/>
            <person name="Haynes E."/>
            <person name="Elpinstone J.G."/>
            <person name="Noble R."/>
            <person name="Van Der Wolf J."/>
        </authorList>
    </citation>
    <scope>NUCLEOTIDE SEQUENCE [LARGE SCALE GENOMIC DNA]</scope>
    <source>
        <strain evidence="1 2">B7002</strain>
    </source>
</reference>
<evidence type="ECO:0000313" key="2">
    <source>
        <dbReference type="Proteomes" id="UP000560470"/>
    </source>
</evidence>
<dbReference type="Proteomes" id="UP000560470">
    <property type="component" value="Unassembled WGS sequence"/>
</dbReference>
<comment type="caution">
    <text evidence="1">The sequence shown here is derived from an EMBL/GenBank/DDBJ whole genome shotgun (WGS) entry which is preliminary data.</text>
</comment>
<sequence length="226" mass="26079">MPLDVSHYVHSYYQRAEPCEKNEYPRLKAWEFIWEYIWSDNEKWGDLVSQSRLETTALHLGFYLANWGMFRGSSGLLLNSNLDFMKALAKLLFQGDGPKLFELSMSDFSPDSQHLVRNQKLLDTVVASMDSLWDGVSWTTTLKSKILLGVWGEYPALDRYYMAARRDLYPRRSHLSGVSGKGLTAIATLIDKEKLIFPSLETEKKKLEYPTGRLFDMAMYEYGSCL</sequence>
<dbReference type="AlphaFoldDB" id="A0A7Y7RSX1"/>
<proteinExistence type="predicted"/>
<name>A0A7Y7RSX1_9PSED</name>
<organism evidence="1 2">
    <name type="scientific">Pseudomonas edaphica</name>
    <dbReference type="NCBI Taxonomy" id="2006980"/>
    <lineage>
        <taxon>Bacteria</taxon>
        <taxon>Pseudomonadati</taxon>
        <taxon>Pseudomonadota</taxon>
        <taxon>Gammaproteobacteria</taxon>
        <taxon>Pseudomonadales</taxon>
        <taxon>Pseudomonadaceae</taxon>
        <taxon>Pseudomonas</taxon>
    </lineage>
</organism>
<evidence type="ECO:0000313" key="1">
    <source>
        <dbReference type="EMBL" id="NVZ57749.1"/>
    </source>
</evidence>
<protein>
    <submittedName>
        <fullName evidence="1">Uncharacterized protein</fullName>
    </submittedName>
</protein>
<dbReference type="EMBL" id="JACAOZ010000012">
    <property type="protein sequence ID" value="NVZ57749.1"/>
    <property type="molecule type" value="Genomic_DNA"/>
</dbReference>
<accession>A0A7Y7RSX1</accession>
<dbReference type="RefSeq" id="WP_073637911.1">
    <property type="nucleotide sequence ID" value="NZ_JACAOZ010000012.1"/>
</dbReference>
<gene>
    <name evidence="1" type="ORF">HX797_15890</name>
</gene>